<keyword evidence="1" id="KW-1133">Transmembrane helix</keyword>
<evidence type="ECO:0000313" key="2">
    <source>
        <dbReference type="EMBL" id="GAI11175.1"/>
    </source>
</evidence>
<keyword evidence="1" id="KW-0472">Membrane</keyword>
<keyword evidence="1" id="KW-0812">Transmembrane</keyword>
<accession>X1M904</accession>
<comment type="caution">
    <text evidence="2">The sequence shown here is derived from an EMBL/GenBank/DDBJ whole genome shotgun (WGS) entry which is preliminary data.</text>
</comment>
<sequence length="75" mass="8323">NKAKHRAKSARIARERSSQQVVSTVAESGALARKKVPEGQVFVDRYQYVMPELRRIGILGGVMILILITLSFILG</sequence>
<dbReference type="AlphaFoldDB" id="X1M904"/>
<organism evidence="2">
    <name type="scientific">marine sediment metagenome</name>
    <dbReference type="NCBI Taxonomy" id="412755"/>
    <lineage>
        <taxon>unclassified sequences</taxon>
        <taxon>metagenomes</taxon>
        <taxon>ecological metagenomes</taxon>
    </lineage>
</organism>
<protein>
    <submittedName>
        <fullName evidence="2">Uncharacterized protein</fullName>
    </submittedName>
</protein>
<reference evidence="2" key="1">
    <citation type="journal article" date="2014" name="Front. Microbiol.">
        <title>High frequency of phylogenetically diverse reductive dehalogenase-homologous genes in deep subseafloor sedimentary metagenomes.</title>
        <authorList>
            <person name="Kawai M."/>
            <person name="Futagami T."/>
            <person name="Toyoda A."/>
            <person name="Takaki Y."/>
            <person name="Nishi S."/>
            <person name="Hori S."/>
            <person name="Arai W."/>
            <person name="Tsubouchi T."/>
            <person name="Morono Y."/>
            <person name="Uchiyama I."/>
            <person name="Ito T."/>
            <person name="Fujiyama A."/>
            <person name="Inagaki F."/>
            <person name="Takami H."/>
        </authorList>
    </citation>
    <scope>NUCLEOTIDE SEQUENCE</scope>
    <source>
        <strain evidence="2">Expedition CK06-06</strain>
    </source>
</reference>
<gene>
    <name evidence="2" type="ORF">S06H3_12939</name>
</gene>
<proteinExistence type="predicted"/>
<feature type="transmembrane region" description="Helical" evidence="1">
    <location>
        <begin position="56"/>
        <end position="74"/>
    </location>
</feature>
<feature type="non-terminal residue" evidence="2">
    <location>
        <position position="1"/>
    </location>
</feature>
<evidence type="ECO:0000256" key="1">
    <source>
        <dbReference type="SAM" id="Phobius"/>
    </source>
</evidence>
<dbReference type="EMBL" id="BARV01006318">
    <property type="protein sequence ID" value="GAI11175.1"/>
    <property type="molecule type" value="Genomic_DNA"/>
</dbReference>
<name>X1M904_9ZZZZ</name>